<dbReference type="EMBL" id="ASYV01000095">
    <property type="protein sequence ID" value="EQD93372.1"/>
    <property type="molecule type" value="Genomic_DNA"/>
</dbReference>
<evidence type="ECO:0000313" key="2">
    <source>
        <dbReference type="Proteomes" id="UP000015663"/>
    </source>
</evidence>
<dbReference type="AlphaFoldDB" id="T2SL81"/>
<comment type="caution">
    <text evidence="1">The sequence shown here is derived from an EMBL/GenBank/DDBJ whole genome shotgun (WGS) entry which is preliminary data.</text>
</comment>
<accession>T2SL81</accession>
<sequence length="72" mass="8705">KTFFFKGVSFLNSLFLEGFDAKSFFFKPFSFELSFLKPFFLGFDLFLFANPHCFRFLIFEFYFWGGLMQNPF</sequence>
<protein>
    <submittedName>
        <fullName evidence="1">Uncharacterized protein</fullName>
    </submittedName>
</protein>
<dbReference type="Proteomes" id="UP000015663">
    <property type="component" value="Unassembled WGS sequence"/>
</dbReference>
<name>T2SL81_HELPX</name>
<gene>
    <name evidence="1" type="ORF">L934_09260</name>
</gene>
<evidence type="ECO:0000313" key="1">
    <source>
        <dbReference type="EMBL" id="EQD93372.1"/>
    </source>
</evidence>
<organism evidence="1 2">
    <name type="scientific">Helicobacter pylori PZ5080</name>
    <dbReference type="NCBI Taxonomy" id="1337394"/>
    <lineage>
        <taxon>Bacteria</taxon>
        <taxon>Pseudomonadati</taxon>
        <taxon>Campylobacterota</taxon>
        <taxon>Epsilonproteobacteria</taxon>
        <taxon>Campylobacterales</taxon>
        <taxon>Helicobacteraceae</taxon>
        <taxon>Helicobacter</taxon>
    </lineage>
</organism>
<dbReference type="PATRIC" id="fig|1337394.3.peg.586"/>
<proteinExistence type="predicted"/>
<reference evidence="1 2" key="1">
    <citation type="journal article" date="2013" name="Genome Announc.">
        <title>Draft Genome Sequences of Helicobacter pylori Strains Isolated from Regions of Low and High Gastric Cancer Risk in Colombia.</title>
        <authorList>
            <person name="Sheh A."/>
            <person name="Piazuelo M.B."/>
            <person name="Wilson K.T."/>
            <person name="Correa P."/>
            <person name="Fox J.G."/>
        </authorList>
    </citation>
    <scope>NUCLEOTIDE SEQUENCE [LARGE SCALE GENOMIC DNA]</scope>
    <source>
        <strain evidence="1 2">PZ5080</strain>
    </source>
</reference>
<feature type="non-terminal residue" evidence="1">
    <location>
        <position position="1"/>
    </location>
</feature>